<dbReference type="InterPro" id="IPR008969">
    <property type="entry name" value="CarboxyPept-like_regulatory"/>
</dbReference>
<keyword evidence="2" id="KW-1134">Transmembrane beta strand</keyword>
<keyword evidence="2" id="KW-0472">Membrane</keyword>
<reference evidence="4" key="1">
    <citation type="submission" date="2022-10" db="EMBL/GenBank/DDBJ databases">
        <authorList>
            <person name="Kim H.S."/>
            <person name="Kim J.-S."/>
            <person name="Suh M.K."/>
            <person name="Eom M.K."/>
            <person name="Lee J.-S."/>
        </authorList>
    </citation>
    <scope>NUCLEOTIDE SEQUENCE</scope>
    <source>
        <strain evidence="4">LIP-5</strain>
    </source>
</reference>
<feature type="domain" description="TonB-dependent receptor plug" evidence="3">
    <location>
        <begin position="147"/>
        <end position="246"/>
    </location>
</feature>
<dbReference type="InterPro" id="IPR023996">
    <property type="entry name" value="TonB-dep_OMP_SusC/RagA"/>
</dbReference>
<keyword evidence="2" id="KW-0998">Cell outer membrane</keyword>
<dbReference type="Proteomes" id="UP001209317">
    <property type="component" value="Unassembled WGS sequence"/>
</dbReference>
<keyword evidence="5" id="KW-1185">Reference proteome</keyword>
<comment type="similarity">
    <text evidence="2">Belongs to the TonB-dependent receptor family.</text>
</comment>
<dbReference type="EMBL" id="JAOTPL010000011">
    <property type="protein sequence ID" value="MCU7694579.1"/>
    <property type="molecule type" value="Genomic_DNA"/>
</dbReference>
<sequence length="1064" mass="120326">MELEISFLKNKTSEMLENTKNTITGKISRNIFRLSLMAIIFLPSYLFSQQAGLRELSGTVRDISGMALSGVSVQVLPSGGGAVTQIDGSFSIQALSTDSLRFSSIGFQDQVVAVNNLSVFSITMLTSEGNLNEVVVVGYTTQRRGNLTGAVAQIGGDEIIATKNENLQNMVTGRLPGLRVSQRSSEPGSFDVAMDIRAMGTPLIVIDGVPRGMEDFQRLNPNDVENISILKDATAAIYGVRSANGVVLVTTKKGKAGENQISYSGTYTFQIPSGMPATTDAVEYMTLRNEASMHRREGANRVFSDEDINQYLSGAKQSTDWYNLVFKSYAPQVTHNLSATGGTEKVKYYFGVGYQAQQSFFNTNDLNYKRFNIRSNITAQVARNLTADLNLNLIQDIQNRPFVDSWWIIRGYWKQGPHIPPYANNDPTKLYHNRSDGDNPLAFINSDVVGSHKYTRRWVQPTLSLKYDFPFLPGLFLKGLVAYDWNNWEGNDYRKEYNQYEYDATNDRYNVFSLGSPSMVHRGTIMRSQLLTQTSLGYSKKFNDVHNFNGLLVWETQQRDADNFNAQRNLILPLPYIYTGLTEGQIGGMNTGDLYKETNVGLVGAFHYDYKNKYLLDFSFRNDASSKFPPQKQWAFFPSVAAAWRVSEERFIKDNFSMIDQLKLRGSYGMVGDDGALRYQFLSGYNYPTGGSDRRWFTAGYVFNGFFLASADDKGIPNPNITWFNANTLDIGIDFVGWKGLFGITADYFSRKREGLLAQRYGGIPTVVGANLPQENINSDRTYGFEIELSHRNNINDFTYGLKAMLTYARVKRIYWERGPLGSTWDAWYDNHEQNNRMQGVRFMQQGDGQFQNWDEIWNSKVFVDPWAVPGDYRYLDWNGDGEINGNDRHPITFDQNPWMNFSLSGDAQYKGFDLSFLLQGAALTSVPYGEKLREPLWGGGDAGALKQFMDRWHPKDPNADPYNRNTEWVKGYYAYTGTLPDYWSTFNVEDGSYLRLKSIELGYNLPAKLLERVMIKGVRVYASAYNLVTFTKVKHIDPEHTDALYGYIYPLNKSVSVGLNITF</sequence>
<dbReference type="InterPro" id="IPR039426">
    <property type="entry name" value="TonB-dep_rcpt-like"/>
</dbReference>
<comment type="caution">
    <text evidence="4">The sequence shown here is derived from an EMBL/GenBank/DDBJ whole genome shotgun (WGS) entry which is preliminary data.</text>
</comment>
<keyword evidence="1" id="KW-0732">Signal</keyword>
<protein>
    <submittedName>
        <fullName evidence="4">TonB-dependent receptor</fullName>
    </submittedName>
</protein>
<dbReference type="GO" id="GO:0009279">
    <property type="term" value="C:cell outer membrane"/>
    <property type="evidence" value="ECO:0007669"/>
    <property type="project" value="UniProtKB-SubCell"/>
</dbReference>
<dbReference type="AlphaFoldDB" id="A0AAE3IMY9"/>
<name>A0AAE3IMY9_9BACT</name>
<dbReference type="InterPro" id="IPR012910">
    <property type="entry name" value="Plug_dom"/>
</dbReference>
<dbReference type="NCBIfam" id="TIGR04056">
    <property type="entry name" value="OMP_RagA_SusC"/>
    <property type="match status" value="1"/>
</dbReference>
<dbReference type="GO" id="GO:0015344">
    <property type="term" value="F:siderophore uptake transmembrane transporter activity"/>
    <property type="evidence" value="ECO:0007669"/>
    <property type="project" value="TreeGrafter"/>
</dbReference>
<evidence type="ECO:0000256" key="2">
    <source>
        <dbReference type="PROSITE-ProRule" id="PRU01360"/>
    </source>
</evidence>
<organism evidence="4 5">
    <name type="scientific">Haoranjiania flava</name>
    <dbReference type="NCBI Taxonomy" id="1856322"/>
    <lineage>
        <taxon>Bacteria</taxon>
        <taxon>Pseudomonadati</taxon>
        <taxon>Bacteroidota</taxon>
        <taxon>Chitinophagia</taxon>
        <taxon>Chitinophagales</taxon>
        <taxon>Chitinophagaceae</taxon>
        <taxon>Haoranjiania</taxon>
    </lineage>
</organism>
<evidence type="ECO:0000313" key="5">
    <source>
        <dbReference type="Proteomes" id="UP001209317"/>
    </source>
</evidence>
<dbReference type="Gene3D" id="2.170.130.10">
    <property type="entry name" value="TonB-dependent receptor, plug domain"/>
    <property type="match status" value="1"/>
</dbReference>
<comment type="subcellular location">
    <subcellularLocation>
        <location evidence="2">Cell outer membrane</location>
        <topology evidence="2">Multi-pass membrane protein</topology>
    </subcellularLocation>
</comment>
<dbReference type="InterPro" id="IPR037066">
    <property type="entry name" value="Plug_dom_sf"/>
</dbReference>
<dbReference type="Pfam" id="PF07715">
    <property type="entry name" value="Plug"/>
    <property type="match status" value="1"/>
</dbReference>
<dbReference type="PANTHER" id="PTHR30069">
    <property type="entry name" value="TONB-DEPENDENT OUTER MEMBRANE RECEPTOR"/>
    <property type="match status" value="1"/>
</dbReference>
<dbReference type="SUPFAM" id="SSF49464">
    <property type="entry name" value="Carboxypeptidase regulatory domain-like"/>
    <property type="match status" value="1"/>
</dbReference>
<dbReference type="NCBIfam" id="TIGR04057">
    <property type="entry name" value="SusC_RagA_signa"/>
    <property type="match status" value="1"/>
</dbReference>
<keyword evidence="2" id="KW-0812">Transmembrane</keyword>
<gene>
    <name evidence="4" type="ORF">OD355_08640</name>
</gene>
<dbReference type="SUPFAM" id="SSF56935">
    <property type="entry name" value="Porins"/>
    <property type="match status" value="1"/>
</dbReference>
<dbReference type="PROSITE" id="PS52016">
    <property type="entry name" value="TONB_DEPENDENT_REC_3"/>
    <property type="match status" value="1"/>
</dbReference>
<evidence type="ECO:0000313" key="4">
    <source>
        <dbReference type="EMBL" id="MCU7694579.1"/>
    </source>
</evidence>
<keyword evidence="4" id="KW-0675">Receptor</keyword>
<keyword evidence="2" id="KW-0813">Transport</keyword>
<dbReference type="PANTHER" id="PTHR30069:SF29">
    <property type="entry name" value="HEMOGLOBIN AND HEMOGLOBIN-HAPTOGLOBIN-BINDING PROTEIN 1-RELATED"/>
    <property type="match status" value="1"/>
</dbReference>
<evidence type="ECO:0000256" key="1">
    <source>
        <dbReference type="ARBA" id="ARBA00022729"/>
    </source>
</evidence>
<dbReference type="InterPro" id="IPR023997">
    <property type="entry name" value="TonB-dep_OMP_SusC/RagA_CS"/>
</dbReference>
<evidence type="ECO:0000259" key="3">
    <source>
        <dbReference type="Pfam" id="PF07715"/>
    </source>
</evidence>
<dbReference type="RefSeq" id="WP_263038065.1">
    <property type="nucleotide sequence ID" value="NZ_JAOTPL010000011.1"/>
</dbReference>
<dbReference type="Pfam" id="PF13715">
    <property type="entry name" value="CarbopepD_reg_2"/>
    <property type="match status" value="1"/>
</dbReference>
<accession>A0AAE3IMY9</accession>
<proteinExistence type="inferred from homology"/>
<dbReference type="GO" id="GO:0044718">
    <property type="term" value="P:siderophore transmembrane transport"/>
    <property type="evidence" value="ECO:0007669"/>
    <property type="project" value="TreeGrafter"/>
</dbReference>